<evidence type="ECO:0000256" key="1">
    <source>
        <dbReference type="SAM" id="MobiDB-lite"/>
    </source>
</evidence>
<name>A0A919JM81_9ACTN</name>
<dbReference type="AlphaFoldDB" id="A0A919JM81"/>
<protein>
    <submittedName>
        <fullName evidence="2">Uncharacterized protein</fullName>
    </submittedName>
</protein>
<sequence length="718" mass="73882">MRTEDLELTDPDAPGPAADWADELQIALNALRRAATRRDQISRALAAEPATGLLAAAQQTAAAANDAAAALQTAVDERMTRQHAAALEADHVATAQDAVDAAIRAVGQELTRLLAGASMSAALTATIDGLGLRGRYRTAIATTPPTWDMATIPFRATKTAPALDPQITLPGQDESDYAALLAVLHRLDDVVDAISDLVTAEGVHHLVNGNPVRSGAVLDIAAGGAVPDTFDVIRTPTPGYDITNRVAVVLDPDRGARWTSATRSRADAVDPELAAWVSTLLPDPAGVALRAYPIDPTGAAGAPLDLTADALDLGALDWLRLCADRAELMARVARAARARWAAEPPADLPASFRIVVADPPDAAGPGLPDLVAAAGAARALLSACRPLTGADLAAPGAAAPPADAGLPLVLDRLAAAERDVADVLGVLRDASTWQEAGSAFAVLFDVASLGIAEATPPLADRVPSLDELAALGRSAADRLAARVAGGPIDPVRPDALDQARIRLGALYGPGLKLLARCPVPADPLVLRDLGDQPPRIAGATPAALRAWLHDHAPVRLAVAALLDAHDIAEMLLATTAPSLRATHLPSAVTSAGDDSDPRPWAGDTGTPPPGLVNLVVLRHYEGAPPSRVAGLIVDAWPRTVPADELPTGLAFHYDQPPPSATQAALVAVAPDTGPGHEPVTWDLETLAAIVLSTMDLAADRARAAELVPDSAIAIDDPA</sequence>
<dbReference type="RefSeq" id="WP_203775009.1">
    <property type="nucleotide sequence ID" value="NZ_BAAAYJ010000037.1"/>
</dbReference>
<comment type="caution">
    <text evidence="2">The sequence shown here is derived from an EMBL/GenBank/DDBJ whole genome shotgun (WGS) entry which is preliminary data.</text>
</comment>
<evidence type="ECO:0000313" key="2">
    <source>
        <dbReference type="EMBL" id="GIE53171.1"/>
    </source>
</evidence>
<proteinExistence type="predicted"/>
<organism evidence="2 3">
    <name type="scientific">Actinoplanes nipponensis</name>
    <dbReference type="NCBI Taxonomy" id="135950"/>
    <lineage>
        <taxon>Bacteria</taxon>
        <taxon>Bacillati</taxon>
        <taxon>Actinomycetota</taxon>
        <taxon>Actinomycetes</taxon>
        <taxon>Micromonosporales</taxon>
        <taxon>Micromonosporaceae</taxon>
        <taxon>Actinoplanes</taxon>
    </lineage>
</organism>
<accession>A0A919JM81</accession>
<dbReference type="Proteomes" id="UP000647172">
    <property type="component" value="Unassembled WGS sequence"/>
</dbReference>
<evidence type="ECO:0000313" key="3">
    <source>
        <dbReference type="Proteomes" id="UP000647172"/>
    </source>
</evidence>
<dbReference type="EMBL" id="BOMQ01000079">
    <property type="protein sequence ID" value="GIE53171.1"/>
    <property type="molecule type" value="Genomic_DNA"/>
</dbReference>
<gene>
    <name evidence="2" type="ORF">Ani05nite_67050</name>
</gene>
<keyword evidence="3" id="KW-1185">Reference proteome</keyword>
<reference evidence="2" key="1">
    <citation type="submission" date="2021-01" db="EMBL/GenBank/DDBJ databases">
        <title>Whole genome shotgun sequence of Actinoplanes nipponensis NBRC 14063.</title>
        <authorList>
            <person name="Komaki H."/>
            <person name="Tamura T."/>
        </authorList>
    </citation>
    <scope>NUCLEOTIDE SEQUENCE</scope>
    <source>
        <strain evidence="2">NBRC 14063</strain>
    </source>
</reference>
<feature type="region of interest" description="Disordered" evidence="1">
    <location>
        <begin position="587"/>
        <end position="607"/>
    </location>
</feature>